<protein>
    <submittedName>
        <fullName evidence="2">Glycosyltransferase</fullName>
        <ecNumber evidence="2">2.4.-.-</ecNumber>
    </submittedName>
</protein>
<dbReference type="RefSeq" id="WP_164471319.1">
    <property type="nucleotide sequence ID" value="NZ_CP033325.1"/>
</dbReference>
<keyword evidence="3" id="KW-1185">Reference proteome</keyword>
<dbReference type="Gene3D" id="3.40.50.2000">
    <property type="entry name" value="Glycogen Phosphorylase B"/>
    <property type="match status" value="2"/>
</dbReference>
<sequence length="551" mass="60012">MEDIVTEVREGLGGREVALTLSAAGADAVRAVGAEWLLAAVRALDLAHPGHPLELVLRTNRSEPMPEGWAVQPAVAGQTFVEGTGVGRLSVRGEADVPAVWRMLQMPHPDLLVRDGEYTFIAPTDPLRRRVGALYSALYHRAPLLLDTWRQNRNSIPAATRSPMHPKAPHLEPVGAVTGPRTADLGGRPAAWIAMHWLTPAGAESWAFTSAEIARDAGYEVVITVDRSAPQKAVARALEITPYVYLAANVLTGEDWDGFLRGVLDRHDVEVLHIHHSARAYAFLPELRHISPGVHVVDSTHVVEHRTGGFVRQSLEYSNLVDHHHVISPELRDLYTLDAGVSRDKVSYRPLTGGSTHPGAAAGARPARRPGDPLRVGFLGRLAPQKRPFLFVELARRLHRSQPDAFTFLMQGSGPLEPQVSGQIARSGLNGVITRRAWGPVGDFFADVDVLVITSDNEGLTLTSLEADEHGVLVVSADVGSQRTVVAPVALAPRPPQQFLRRTIEVLKHLAADEGALERAYAAQRSLLDELRAAEGAADFLTTYYRTLKER</sequence>
<dbReference type="GO" id="GO:0016757">
    <property type="term" value="F:glycosyltransferase activity"/>
    <property type="evidence" value="ECO:0007669"/>
    <property type="project" value="UniProtKB-KW"/>
</dbReference>
<dbReference type="SUPFAM" id="SSF53756">
    <property type="entry name" value="UDP-Glycosyltransferase/glycogen phosphorylase"/>
    <property type="match status" value="1"/>
</dbReference>
<accession>A0ABV9DB79</accession>
<organism evidence="2 3">
    <name type="scientific">Georgenia faecalis</name>
    <dbReference type="NCBI Taxonomy" id="2483799"/>
    <lineage>
        <taxon>Bacteria</taxon>
        <taxon>Bacillati</taxon>
        <taxon>Actinomycetota</taxon>
        <taxon>Actinomycetes</taxon>
        <taxon>Micrococcales</taxon>
        <taxon>Bogoriellaceae</taxon>
        <taxon>Georgenia</taxon>
    </lineage>
</organism>
<keyword evidence="2" id="KW-0808">Transferase</keyword>
<dbReference type="EC" id="2.4.-.-" evidence="2"/>
<proteinExistence type="predicted"/>
<gene>
    <name evidence="2" type="ORF">ACFO3F_12395</name>
</gene>
<dbReference type="EMBL" id="JBHSGF010000008">
    <property type="protein sequence ID" value="MFC4556051.1"/>
    <property type="molecule type" value="Genomic_DNA"/>
</dbReference>
<dbReference type="PANTHER" id="PTHR12526:SF630">
    <property type="entry name" value="GLYCOSYLTRANSFERASE"/>
    <property type="match status" value="1"/>
</dbReference>
<feature type="region of interest" description="Disordered" evidence="1">
    <location>
        <begin position="348"/>
        <end position="369"/>
    </location>
</feature>
<name>A0ABV9DB79_9MICO</name>
<evidence type="ECO:0000313" key="3">
    <source>
        <dbReference type="Proteomes" id="UP001595955"/>
    </source>
</evidence>
<evidence type="ECO:0000313" key="2">
    <source>
        <dbReference type="EMBL" id="MFC4556051.1"/>
    </source>
</evidence>
<comment type="caution">
    <text evidence="2">The sequence shown here is derived from an EMBL/GenBank/DDBJ whole genome shotgun (WGS) entry which is preliminary data.</text>
</comment>
<dbReference type="PANTHER" id="PTHR12526">
    <property type="entry name" value="GLYCOSYLTRANSFERASE"/>
    <property type="match status" value="1"/>
</dbReference>
<reference evidence="3" key="1">
    <citation type="journal article" date="2019" name="Int. J. Syst. Evol. Microbiol.">
        <title>The Global Catalogue of Microorganisms (GCM) 10K type strain sequencing project: providing services to taxonomists for standard genome sequencing and annotation.</title>
        <authorList>
            <consortium name="The Broad Institute Genomics Platform"/>
            <consortium name="The Broad Institute Genome Sequencing Center for Infectious Disease"/>
            <person name="Wu L."/>
            <person name="Ma J."/>
        </authorList>
    </citation>
    <scope>NUCLEOTIDE SEQUENCE [LARGE SCALE GENOMIC DNA]</scope>
    <source>
        <strain evidence="3">JCM 3369</strain>
    </source>
</reference>
<dbReference type="Pfam" id="PF13692">
    <property type="entry name" value="Glyco_trans_1_4"/>
    <property type="match status" value="1"/>
</dbReference>
<dbReference type="Proteomes" id="UP001595955">
    <property type="component" value="Unassembled WGS sequence"/>
</dbReference>
<keyword evidence="2" id="KW-0328">Glycosyltransferase</keyword>
<evidence type="ECO:0000256" key="1">
    <source>
        <dbReference type="SAM" id="MobiDB-lite"/>
    </source>
</evidence>